<dbReference type="Pfam" id="PF19277">
    <property type="entry name" value="GPAT_C"/>
    <property type="match status" value="1"/>
</dbReference>
<feature type="domain" description="Phospholipid/glycerol acyltransferase" evidence="15">
    <location>
        <begin position="304"/>
        <end position="431"/>
    </location>
</feature>
<protein>
    <recommendedName>
        <fullName evidence="6 14">Glycerol-3-phosphate acyltransferase</fullName>
        <shortName evidence="14">GPAT</shortName>
        <ecNumber evidence="5 14">2.3.1.15</ecNumber>
    </recommendedName>
</protein>
<evidence type="ECO:0000256" key="10">
    <source>
        <dbReference type="ARBA" id="ARBA00023209"/>
    </source>
</evidence>
<keyword evidence="14" id="KW-0443">Lipid metabolism</keyword>
<evidence type="ECO:0000256" key="6">
    <source>
        <dbReference type="ARBA" id="ARBA00013432"/>
    </source>
</evidence>
<name>A0ABR7RWF0_AQUAC</name>
<organism evidence="16 17">
    <name type="scientific">Aquipseudomonas alcaligenes</name>
    <name type="common">Pseudomonas alcaligenes</name>
    <dbReference type="NCBI Taxonomy" id="43263"/>
    <lineage>
        <taxon>Bacteria</taxon>
        <taxon>Pseudomonadati</taxon>
        <taxon>Pseudomonadota</taxon>
        <taxon>Gammaproteobacteria</taxon>
        <taxon>Pseudomonadales</taxon>
        <taxon>Pseudomonadaceae</taxon>
        <taxon>Aquipseudomonas</taxon>
    </lineage>
</organism>
<evidence type="ECO:0000256" key="8">
    <source>
        <dbReference type="ARBA" id="ARBA00022679"/>
    </source>
</evidence>
<accession>A0ABR7RWF0</accession>
<dbReference type="NCBIfam" id="NF003441">
    <property type="entry name" value="PRK04974.1"/>
    <property type="match status" value="1"/>
</dbReference>
<dbReference type="SUPFAM" id="SSF69593">
    <property type="entry name" value="Glycerol-3-phosphate (1)-acyltransferase"/>
    <property type="match status" value="1"/>
</dbReference>
<dbReference type="PIRSF" id="PIRSF500064">
    <property type="entry name" value="GPAT"/>
    <property type="match status" value="1"/>
</dbReference>
<dbReference type="InterPro" id="IPR022284">
    <property type="entry name" value="GPAT/DHAPAT"/>
</dbReference>
<dbReference type="PIRSF" id="PIRSF000437">
    <property type="entry name" value="GPAT_DHAPAT"/>
    <property type="match status" value="1"/>
</dbReference>
<comment type="similarity">
    <text evidence="4 14">Belongs to the GPAT/DAPAT family.</text>
</comment>
<dbReference type="InterPro" id="IPR045520">
    <property type="entry name" value="GPAT/DHAPAT_C"/>
</dbReference>
<dbReference type="Proteomes" id="UP000744555">
    <property type="component" value="Unassembled WGS sequence"/>
</dbReference>
<dbReference type="PANTHER" id="PTHR12563">
    <property type="entry name" value="GLYCEROL-3-PHOSPHATE ACYLTRANSFERASE"/>
    <property type="match status" value="1"/>
</dbReference>
<evidence type="ECO:0000313" key="16">
    <source>
        <dbReference type="EMBL" id="MBC9249680.1"/>
    </source>
</evidence>
<dbReference type="InterPro" id="IPR041728">
    <property type="entry name" value="GPAT/DHAPAT_LPLAT"/>
</dbReference>
<gene>
    <name evidence="14" type="primary">plsB</name>
    <name evidence="16" type="ORF">A9179_05270</name>
</gene>
<evidence type="ECO:0000256" key="12">
    <source>
        <dbReference type="ARBA" id="ARBA00023315"/>
    </source>
</evidence>
<evidence type="ECO:0000259" key="15">
    <source>
        <dbReference type="SMART" id="SM00563"/>
    </source>
</evidence>
<keyword evidence="14" id="KW-0444">Lipid biosynthesis</keyword>
<comment type="caution">
    <text evidence="16">The sequence shown here is derived from an EMBL/GenBank/DDBJ whole genome shotgun (WGS) entry which is preliminary data.</text>
</comment>
<dbReference type="PANTHER" id="PTHR12563:SF17">
    <property type="entry name" value="DIHYDROXYACETONE PHOSPHATE ACYLTRANSFERASE"/>
    <property type="match status" value="1"/>
</dbReference>
<dbReference type="CDD" id="cd07993">
    <property type="entry name" value="LPLAT_DHAPAT-like"/>
    <property type="match status" value="1"/>
</dbReference>
<dbReference type="HAMAP" id="MF_00393">
    <property type="entry name" value="Glyc3P_acyltrans"/>
    <property type="match status" value="1"/>
</dbReference>
<comment type="pathway">
    <text evidence="3">Lipid metabolism.</text>
</comment>
<comment type="catalytic activity">
    <reaction evidence="13 14">
        <text>sn-glycerol 3-phosphate + an acyl-CoA = a 1-acyl-sn-glycero-3-phosphate + CoA</text>
        <dbReference type="Rhea" id="RHEA:15325"/>
        <dbReference type="ChEBI" id="CHEBI:57287"/>
        <dbReference type="ChEBI" id="CHEBI:57597"/>
        <dbReference type="ChEBI" id="CHEBI:57970"/>
        <dbReference type="ChEBI" id="CHEBI:58342"/>
        <dbReference type="EC" id="2.3.1.15"/>
    </reaction>
</comment>
<dbReference type="EMBL" id="LZEU01000001">
    <property type="protein sequence ID" value="MBC9249680.1"/>
    <property type="molecule type" value="Genomic_DNA"/>
</dbReference>
<keyword evidence="9 14" id="KW-0472">Membrane</keyword>
<evidence type="ECO:0000256" key="9">
    <source>
        <dbReference type="ARBA" id="ARBA00023136"/>
    </source>
</evidence>
<evidence type="ECO:0000313" key="17">
    <source>
        <dbReference type="Proteomes" id="UP000744555"/>
    </source>
</evidence>
<comment type="pathway">
    <text evidence="2 14">Phospholipid metabolism; CDP-diacylglycerol biosynthesis; CDP-diacylglycerol from sn-glycerol 3-phosphate: step 1/3.</text>
</comment>
<evidence type="ECO:0000256" key="4">
    <source>
        <dbReference type="ARBA" id="ARBA00007937"/>
    </source>
</evidence>
<dbReference type="NCBIfam" id="TIGR03703">
    <property type="entry name" value="plsB"/>
    <property type="match status" value="1"/>
</dbReference>
<feature type="short sequence motif" description="HXXXXD motif" evidence="14">
    <location>
        <begin position="309"/>
        <end position="314"/>
    </location>
</feature>
<comment type="subcellular location">
    <subcellularLocation>
        <location evidence="1 14">Cell membrane</location>
        <topology evidence="1 14">Peripheral membrane protein</topology>
        <orientation evidence="1 14">Cytoplasmic side</orientation>
    </subcellularLocation>
</comment>
<evidence type="ECO:0000256" key="14">
    <source>
        <dbReference type="HAMAP-Rule" id="MF_00393"/>
    </source>
</evidence>
<evidence type="ECO:0000256" key="3">
    <source>
        <dbReference type="ARBA" id="ARBA00005189"/>
    </source>
</evidence>
<evidence type="ECO:0000256" key="5">
    <source>
        <dbReference type="ARBA" id="ARBA00013113"/>
    </source>
</evidence>
<evidence type="ECO:0000256" key="11">
    <source>
        <dbReference type="ARBA" id="ARBA00023264"/>
    </source>
</evidence>
<comment type="domain">
    <text evidence="14">The HXXXXD motif is essential for acyltransferase activity and may constitute the binding site for the phosphate moiety of the glycerol-3-phosphate.</text>
</comment>
<keyword evidence="10 14" id="KW-0594">Phospholipid biosynthesis</keyword>
<keyword evidence="7 14" id="KW-1003">Cell membrane</keyword>
<keyword evidence="12 14" id="KW-0012">Acyltransferase</keyword>
<dbReference type="InterPro" id="IPR002123">
    <property type="entry name" value="Plipid/glycerol_acylTrfase"/>
</dbReference>
<keyword evidence="17" id="KW-1185">Reference proteome</keyword>
<dbReference type="RefSeq" id="WP_187804799.1">
    <property type="nucleotide sequence ID" value="NZ_LZEU01000001.1"/>
</dbReference>
<keyword evidence="11 14" id="KW-1208">Phospholipid metabolism</keyword>
<evidence type="ECO:0000256" key="1">
    <source>
        <dbReference type="ARBA" id="ARBA00004413"/>
    </source>
</evidence>
<evidence type="ECO:0000256" key="13">
    <source>
        <dbReference type="ARBA" id="ARBA00048427"/>
    </source>
</evidence>
<dbReference type="SMART" id="SM00563">
    <property type="entry name" value="PlsC"/>
    <property type="match status" value="1"/>
</dbReference>
<keyword evidence="8 14" id="KW-0808">Transferase</keyword>
<dbReference type="EC" id="2.3.1.15" evidence="5 14"/>
<reference evidence="16 17" key="1">
    <citation type="submission" date="2016-06" db="EMBL/GenBank/DDBJ databases">
        <authorList>
            <person name="Ramos C."/>
            <person name="Pintado A."/>
            <person name="Crespo-Gomez J.I."/>
        </authorList>
    </citation>
    <scope>NUCLEOTIDE SEQUENCE [LARGE SCALE GENOMIC DNA]</scope>
    <source>
        <strain evidence="16 17">AVO110</strain>
    </source>
</reference>
<evidence type="ECO:0000256" key="7">
    <source>
        <dbReference type="ARBA" id="ARBA00022475"/>
    </source>
</evidence>
<dbReference type="Pfam" id="PF01553">
    <property type="entry name" value="Acyltransferase"/>
    <property type="match status" value="1"/>
</dbReference>
<sequence>MTRSPFRRLAFGALRRLLYLWVRSETINQSAFTLKLDRSKPVFYVLQQPSASDLAVVDTECSKAGLPRPVLPVTIGEQSEAAAFFYLTPEPGWFGGQDKRGAPPALIRTLAALDRNALDDAQIVPVSVFWGQSPDRETSPWKLLFADSWAVTGRLRKLVSILILGRKTRVQFSAPIHLRELLAQDKGLERTQRMVQRILRVHFRNLKSAVIGPDVSHRRNLVKGLVHGPQVRQAILDEAEREKISVEKAESQALRYGNEIASDYTYTAIRFLETVLSWFWNKLYEGIQVNHIEAVREVAHGHEVIYVPCHRSHIDYLLLSYLLFRNGLTPPHIAAGINLNMPVIGGLLRRGGAFFMRRTFKGNPLYTAVFNEYLHTLFSRGFPVEYFVEGGRSRTGRMLQPKTGMLAITLRSFLRSSRLPVVFVPVYIGYERVLEGRTYLGELRGAAKKKESIFDIFKVISAIRKQRFGSVWVNFGEPIKLAEFLDAEQPDWRSQDYGTQFRPDWLNSTTNRLGERVAQHLNEAAAVNPVNLVGLALLSTAKLALDEKSLVRVLDLYLALLRQVPYSPHATLPEGDGAALIRYVQSMDLLAEQKDSLGKILYLDEQNAVLMTYYRNNVLHIFALPALLASFFQSSSRMSREQILRYTTALYPYLQSELFIRWSREELEGVVDQWLAAFVEQGLLRCEDDVYIRPAPSSRQFVLLTLLARAIVQTLQRFYMATALLSNAGQNVLSAEELENLCVVMAQRLSILHGLNAPEFFDKSLFRHFIQTLLDEGVLRQDSAGKLSHHPQLDGLAEGAAKRVLPAEIRLSIRQVALERDEDRSETA</sequence>
<proteinExistence type="inferred from homology"/>
<evidence type="ECO:0000256" key="2">
    <source>
        <dbReference type="ARBA" id="ARBA00004765"/>
    </source>
</evidence>
<dbReference type="InterPro" id="IPR028354">
    <property type="entry name" value="GPAT_PlsB"/>
</dbReference>